<gene>
    <name evidence="2" type="ORF">Q764_03060</name>
</gene>
<sequence>MDKKELFIGFLIGLAAAALGCFLFLFFFTETRSLSDVKMIRANGYMGKLITLGAIFNLIAFFLLLKFNKEFMARGVILATIVLAILTVIL</sequence>
<keyword evidence="1" id="KW-1133">Transmembrane helix</keyword>
<keyword evidence="1" id="KW-0472">Membrane</keyword>
<dbReference type="EMBL" id="JRLW01000002">
    <property type="protein sequence ID" value="KGO90539.1"/>
    <property type="molecule type" value="Genomic_DNA"/>
</dbReference>
<dbReference type="Proteomes" id="UP000030121">
    <property type="component" value="Unassembled WGS sequence"/>
</dbReference>
<dbReference type="AlphaFoldDB" id="A0A0A2ME34"/>
<keyword evidence="3" id="KW-1185">Reference proteome</keyword>
<feature type="transmembrane region" description="Helical" evidence="1">
    <location>
        <begin position="49"/>
        <end position="65"/>
    </location>
</feature>
<feature type="transmembrane region" description="Helical" evidence="1">
    <location>
        <begin position="71"/>
        <end position="89"/>
    </location>
</feature>
<organism evidence="2 3">
    <name type="scientific">Flavobacterium suncheonense GH29-5 = DSM 17707</name>
    <dbReference type="NCBI Taxonomy" id="1121899"/>
    <lineage>
        <taxon>Bacteria</taxon>
        <taxon>Pseudomonadati</taxon>
        <taxon>Bacteroidota</taxon>
        <taxon>Flavobacteriia</taxon>
        <taxon>Flavobacteriales</taxon>
        <taxon>Flavobacteriaceae</taxon>
        <taxon>Flavobacterium</taxon>
    </lineage>
</organism>
<reference evidence="2 3" key="1">
    <citation type="submission" date="2013-09" db="EMBL/GenBank/DDBJ databases">
        <authorList>
            <person name="Zeng Z."/>
            <person name="Chen C."/>
        </authorList>
    </citation>
    <scope>NUCLEOTIDE SEQUENCE [LARGE SCALE GENOMIC DNA]</scope>
    <source>
        <strain evidence="2 3">GH29-5</strain>
    </source>
</reference>
<dbReference type="PROSITE" id="PS51257">
    <property type="entry name" value="PROKAR_LIPOPROTEIN"/>
    <property type="match status" value="1"/>
</dbReference>
<dbReference type="eggNOG" id="ENOG5032Y3H">
    <property type="taxonomic scope" value="Bacteria"/>
</dbReference>
<comment type="caution">
    <text evidence="2">The sequence shown here is derived from an EMBL/GenBank/DDBJ whole genome shotgun (WGS) entry which is preliminary data.</text>
</comment>
<keyword evidence="1" id="KW-0812">Transmembrane</keyword>
<feature type="transmembrane region" description="Helical" evidence="1">
    <location>
        <begin position="6"/>
        <end position="28"/>
    </location>
</feature>
<proteinExistence type="predicted"/>
<evidence type="ECO:0000313" key="2">
    <source>
        <dbReference type="EMBL" id="KGO90539.1"/>
    </source>
</evidence>
<protein>
    <submittedName>
        <fullName evidence="2">Uncharacterized protein</fullName>
    </submittedName>
</protein>
<evidence type="ECO:0000256" key="1">
    <source>
        <dbReference type="SAM" id="Phobius"/>
    </source>
</evidence>
<evidence type="ECO:0000313" key="3">
    <source>
        <dbReference type="Proteomes" id="UP000030121"/>
    </source>
</evidence>
<dbReference type="RefSeq" id="WP_026979968.1">
    <property type="nucleotide sequence ID" value="NZ_AUCZ01000007.1"/>
</dbReference>
<name>A0A0A2ME34_9FLAO</name>
<accession>A0A0A2ME34</accession>
<dbReference type="STRING" id="1121899.GCA_000430025_01501"/>